<dbReference type="AlphaFoldDB" id="D0IB59"/>
<dbReference type="Proteomes" id="UP000003604">
    <property type="component" value="Unassembled WGS sequence"/>
</dbReference>
<name>D0IB59_GRIHO</name>
<protein>
    <submittedName>
        <fullName evidence="1">Uncharacterized protein</fullName>
    </submittedName>
</protein>
<proteinExistence type="predicted"/>
<keyword evidence="2" id="KW-1185">Reference proteome</keyword>
<evidence type="ECO:0000313" key="2">
    <source>
        <dbReference type="Proteomes" id="UP000003604"/>
    </source>
</evidence>
<comment type="caution">
    <text evidence="1">The sequence shown here is derived from an EMBL/GenBank/DDBJ whole genome shotgun (WGS) entry which is preliminary data.</text>
</comment>
<gene>
    <name evidence="1" type="ORF">VHA_002986</name>
</gene>
<dbReference type="EMBL" id="ADAQ01000013">
    <property type="protein sequence ID" value="EEY71127.1"/>
    <property type="molecule type" value="Genomic_DNA"/>
</dbReference>
<sequence>MSVPDTGFDGFPDVLMKVRCRAAKGVLCTIDGVAVRPAGFKS</sequence>
<accession>D0IB59</accession>
<reference evidence="1 2" key="1">
    <citation type="submission" date="2009-10" db="EMBL/GenBank/DDBJ databases">
        <authorList>
            <consortium name="Los Alamos National Laboratory (LANL)"/>
            <consortium name="National Microbial Pathogen Data Resource (NMPDR)"/>
            <person name="Saunders E.H."/>
            <person name="Munk A.C."/>
            <person name="Tapia R."/>
            <person name="Green L."/>
            <person name="Rogers Y."/>
            <person name="Detter J.C."/>
            <person name="Bruce D."/>
            <person name="Brettin T.S."/>
            <person name="Colwell R.R."/>
            <person name="Huq A."/>
            <person name="Grim C.J."/>
            <person name="Hasan N.A."/>
            <person name="Bartels D."/>
            <person name="Vonstein V."/>
        </authorList>
    </citation>
    <scope>NUCLEOTIDE SEQUENCE [LARGE SCALE GENOMIC DNA]</scope>
    <source>
        <strain evidence="1 2">CIP 101886</strain>
    </source>
</reference>
<organism evidence="1 2">
    <name type="scientific">Grimontia hollisae CIP 101886</name>
    <dbReference type="NCBI Taxonomy" id="675812"/>
    <lineage>
        <taxon>Bacteria</taxon>
        <taxon>Pseudomonadati</taxon>
        <taxon>Pseudomonadota</taxon>
        <taxon>Gammaproteobacteria</taxon>
        <taxon>Vibrionales</taxon>
        <taxon>Vibrionaceae</taxon>
        <taxon>Grimontia</taxon>
    </lineage>
</organism>
<evidence type="ECO:0000313" key="1">
    <source>
        <dbReference type="EMBL" id="EEY71127.1"/>
    </source>
</evidence>